<dbReference type="EMBL" id="MN740675">
    <property type="protein sequence ID" value="QHS80110.1"/>
    <property type="molecule type" value="Genomic_DNA"/>
</dbReference>
<dbReference type="AlphaFoldDB" id="A0A6C0AKZ3"/>
<proteinExistence type="predicted"/>
<organism evidence="1">
    <name type="scientific">viral metagenome</name>
    <dbReference type="NCBI Taxonomy" id="1070528"/>
    <lineage>
        <taxon>unclassified sequences</taxon>
        <taxon>metagenomes</taxon>
        <taxon>organismal metagenomes</taxon>
    </lineage>
</organism>
<sequence length="88" mass="10374">MKLIDCKQNKRYLFFYSEEANKKTKYFIGNFNLLFPNELIVSKWERDGKDQEGILSIPRAWINNAMTLNDIVDNTILPDDIVLKIGQY</sequence>
<reference evidence="1" key="1">
    <citation type="journal article" date="2020" name="Nature">
        <title>Giant virus diversity and host interactions through global metagenomics.</title>
        <authorList>
            <person name="Schulz F."/>
            <person name="Roux S."/>
            <person name="Paez-Espino D."/>
            <person name="Jungbluth S."/>
            <person name="Walsh D.A."/>
            <person name="Denef V.J."/>
            <person name="McMahon K.D."/>
            <person name="Konstantinidis K.T."/>
            <person name="Eloe-Fadrosh E.A."/>
            <person name="Kyrpides N.C."/>
            <person name="Woyke T."/>
        </authorList>
    </citation>
    <scope>NUCLEOTIDE SEQUENCE</scope>
    <source>
        <strain evidence="1">GVMAG-S-1039698-54</strain>
    </source>
</reference>
<name>A0A6C0AKZ3_9ZZZZ</name>
<accession>A0A6C0AKZ3</accession>
<protein>
    <submittedName>
        <fullName evidence="1">Uncharacterized protein</fullName>
    </submittedName>
</protein>
<evidence type="ECO:0000313" key="1">
    <source>
        <dbReference type="EMBL" id="QHS80110.1"/>
    </source>
</evidence>